<name>A0A6G1F767_9ORYZ</name>
<evidence type="ECO:0000313" key="2">
    <source>
        <dbReference type="Proteomes" id="UP000479710"/>
    </source>
</evidence>
<dbReference type="Proteomes" id="UP000479710">
    <property type="component" value="Unassembled WGS sequence"/>
</dbReference>
<dbReference type="AlphaFoldDB" id="A0A6G1F767"/>
<accession>A0A6G1F767</accession>
<organism evidence="1 2">
    <name type="scientific">Oryza meyeriana var. granulata</name>
    <dbReference type="NCBI Taxonomy" id="110450"/>
    <lineage>
        <taxon>Eukaryota</taxon>
        <taxon>Viridiplantae</taxon>
        <taxon>Streptophyta</taxon>
        <taxon>Embryophyta</taxon>
        <taxon>Tracheophyta</taxon>
        <taxon>Spermatophyta</taxon>
        <taxon>Magnoliopsida</taxon>
        <taxon>Liliopsida</taxon>
        <taxon>Poales</taxon>
        <taxon>Poaceae</taxon>
        <taxon>BOP clade</taxon>
        <taxon>Oryzoideae</taxon>
        <taxon>Oryzeae</taxon>
        <taxon>Oryzinae</taxon>
        <taxon>Oryza</taxon>
        <taxon>Oryza meyeriana</taxon>
    </lineage>
</organism>
<gene>
    <name evidence="1" type="ORF">E2562_011988</name>
</gene>
<reference evidence="1 2" key="1">
    <citation type="submission" date="2019-11" db="EMBL/GenBank/DDBJ databases">
        <title>Whole genome sequence of Oryza granulata.</title>
        <authorList>
            <person name="Li W."/>
        </authorList>
    </citation>
    <scope>NUCLEOTIDE SEQUENCE [LARGE SCALE GENOMIC DNA]</scope>
    <source>
        <strain evidence="2">cv. Menghai</strain>
        <tissue evidence="1">Leaf</tissue>
    </source>
</reference>
<proteinExistence type="predicted"/>
<keyword evidence="2" id="KW-1185">Reference proteome</keyword>
<evidence type="ECO:0000313" key="1">
    <source>
        <dbReference type="EMBL" id="KAF0932693.1"/>
    </source>
</evidence>
<dbReference type="EMBL" id="SPHZ02000001">
    <property type="protein sequence ID" value="KAF0932693.1"/>
    <property type="molecule type" value="Genomic_DNA"/>
</dbReference>
<sequence length="211" mass="23824">MWLRMTPRLVIITGREMLHHKTLFVSSTSHHNIGQPISRDMAIDSATPTSGLLMLGCRQYNLITQVPIQLLGAATGLVFLLLKCRVIRVGTLGSGRKVDSNILTSGQPDSGDVQVLIKCYAEHPHPMMHSRTHKSEGEPTTFRQWTYMIMMLSRLQRQMRCRPRLKSQGRHIVSGAGYWISFAVEEENFEPSMPLIDDPMDYDDDAAEDVS</sequence>
<protein>
    <submittedName>
        <fullName evidence="1">Uncharacterized protein</fullName>
    </submittedName>
</protein>
<comment type="caution">
    <text evidence="1">The sequence shown here is derived from an EMBL/GenBank/DDBJ whole genome shotgun (WGS) entry which is preliminary data.</text>
</comment>